<evidence type="ECO:0000256" key="2">
    <source>
        <dbReference type="ARBA" id="ARBA00022840"/>
    </source>
</evidence>
<dbReference type="Gene3D" id="3.40.50.300">
    <property type="entry name" value="P-loop containing nucleotide triphosphate hydrolases"/>
    <property type="match status" value="1"/>
</dbReference>
<dbReference type="PANTHER" id="PTHR32071:SF57">
    <property type="entry name" value="C4-DICARBOXYLATE TRANSPORT TRANSCRIPTIONAL REGULATORY PROTEIN DCTD"/>
    <property type="match status" value="1"/>
</dbReference>
<dbReference type="Proteomes" id="UP000647491">
    <property type="component" value="Unassembled WGS sequence"/>
</dbReference>
<feature type="domain" description="Sigma-54 factor interaction" evidence="3">
    <location>
        <begin position="336"/>
        <end position="453"/>
    </location>
</feature>
<dbReference type="PANTHER" id="PTHR32071">
    <property type="entry name" value="TRANSCRIPTIONAL REGULATORY PROTEIN"/>
    <property type="match status" value="1"/>
</dbReference>
<dbReference type="CDD" id="cd00009">
    <property type="entry name" value="AAA"/>
    <property type="match status" value="1"/>
</dbReference>
<keyword evidence="1" id="KW-0547">Nucleotide-binding</keyword>
<accession>A0ABR7NNE4</accession>
<keyword evidence="5" id="KW-1185">Reference proteome</keyword>
<evidence type="ECO:0000259" key="3">
    <source>
        <dbReference type="PROSITE" id="PS50045"/>
    </source>
</evidence>
<organism evidence="4 5">
    <name type="scientific">Enterocloster hominis</name>
    <name type="common">ex Liu et al. 2021</name>
    <dbReference type="NCBI Taxonomy" id="2763663"/>
    <lineage>
        <taxon>Bacteria</taxon>
        <taxon>Bacillati</taxon>
        <taxon>Bacillota</taxon>
        <taxon>Clostridia</taxon>
        <taxon>Lachnospirales</taxon>
        <taxon>Lachnospiraceae</taxon>
        <taxon>Enterocloster</taxon>
    </lineage>
</organism>
<reference evidence="4 5" key="1">
    <citation type="submission" date="2020-08" db="EMBL/GenBank/DDBJ databases">
        <title>Genome public.</title>
        <authorList>
            <person name="Liu C."/>
            <person name="Sun Q."/>
        </authorList>
    </citation>
    <scope>NUCLEOTIDE SEQUENCE [LARGE SCALE GENOMIC DNA]</scope>
    <source>
        <strain evidence="4 5">BX10</strain>
    </source>
</reference>
<dbReference type="InterPro" id="IPR013767">
    <property type="entry name" value="PAS_fold"/>
</dbReference>
<evidence type="ECO:0000256" key="1">
    <source>
        <dbReference type="ARBA" id="ARBA00022741"/>
    </source>
</evidence>
<comment type="caution">
    <text evidence="4">The sequence shown here is derived from an EMBL/GenBank/DDBJ whole genome shotgun (WGS) entry which is preliminary data.</text>
</comment>
<dbReference type="InterPro" id="IPR000014">
    <property type="entry name" value="PAS"/>
</dbReference>
<evidence type="ECO:0000313" key="4">
    <source>
        <dbReference type="EMBL" id="MBC8597648.1"/>
    </source>
</evidence>
<keyword evidence="2" id="KW-0067">ATP-binding</keyword>
<dbReference type="InterPro" id="IPR035965">
    <property type="entry name" value="PAS-like_dom_sf"/>
</dbReference>
<dbReference type="InterPro" id="IPR027417">
    <property type="entry name" value="P-loop_NTPase"/>
</dbReference>
<evidence type="ECO:0000313" key="5">
    <source>
        <dbReference type="Proteomes" id="UP000647491"/>
    </source>
</evidence>
<dbReference type="EMBL" id="JACRTJ010000001">
    <property type="protein sequence ID" value="MBC8597648.1"/>
    <property type="molecule type" value="Genomic_DNA"/>
</dbReference>
<dbReference type="InterPro" id="IPR025662">
    <property type="entry name" value="Sigma_54_int_dom_ATP-bd_1"/>
</dbReference>
<dbReference type="SMART" id="SM00091">
    <property type="entry name" value="PAS"/>
    <property type="match status" value="1"/>
</dbReference>
<dbReference type="Pfam" id="PF00158">
    <property type="entry name" value="Sigma54_activat"/>
    <property type="match status" value="1"/>
</dbReference>
<protein>
    <submittedName>
        <fullName evidence="4">Sigma 54-interacting transcriptional regulator</fullName>
    </submittedName>
</protein>
<name>A0ABR7NNE4_9FIRM</name>
<dbReference type="Pfam" id="PF00989">
    <property type="entry name" value="PAS"/>
    <property type="match status" value="1"/>
</dbReference>
<proteinExistence type="predicted"/>
<gene>
    <name evidence="4" type="ORF">H8708_00095</name>
</gene>
<dbReference type="Gene3D" id="3.30.450.20">
    <property type="entry name" value="PAS domain"/>
    <property type="match status" value="1"/>
</dbReference>
<sequence>MTRKKVIIACTRRRVSETIRIQLTELIGEYADVSLLVVSENSISGINCDLVVAISDEVAKWIAPFLMEGTEIIVLNLTIPRDTYDRLKGTEGESRAIVVNHTREFAMETVALLYALDVKNIELIPYYPGCAEDYSDITLAITPNELAIVPPYIKRIIDIGERRPDPLTLIEIFSRLDCLQSETIERIFAYGKNVISVNRGIAELTRNGHGSGLNLRQFLEGIPEAAFFLDEKKEIVLLNSMAQEFSGRSYTYTLQRNIYNLIPELEMVSRTKQDIEDVLLLRGGKKYLVTWRYFSKGALESSLLTIKNFERIRVLYAKYGGEKSGRSELKYSFSDIIGSSKAMEALKNKAARFANTDFPVLIQGESGTGKELLAQAVHQASQRKNGPFIAFNCAALADSLLESELFGYQEGAFTGASKKGRAGIFEMASGGTLFMDEIGDISLNLQAKILRVL</sequence>
<dbReference type="SUPFAM" id="SSF52540">
    <property type="entry name" value="P-loop containing nucleoside triphosphate hydrolases"/>
    <property type="match status" value="1"/>
</dbReference>
<dbReference type="PROSITE" id="PS00675">
    <property type="entry name" value="SIGMA54_INTERACT_1"/>
    <property type="match status" value="1"/>
</dbReference>
<dbReference type="PROSITE" id="PS00676">
    <property type="entry name" value="SIGMA54_INTERACT_2"/>
    <property type="match status" value="1"/>
</dbReference>
<dbReference type="SUPFAM" id="SSF55785">
    <property type="entry name" value="PYP-like sensor domain (PAS domain)"/>
    <property type="match status" value="1"/>
</dbReference>
<dbReference type="InterPro" id="IPR025943">
    <property type="entry name" value="Sigma_54_int_dom_ATP-bd_2"/>
</dbReference>
<dbReference type="InterPro" id="IPR002078">
    <property type="entry name" value="Sigma_54_int"/>
</dbReference>
<dbReference type="PROSITE" id="PS50045">
    <property type="entry name" value="SIGMA54_INTERACT_4"/>
    <property type="match status" value="1"/>
</dbReference>